<accession>P95589</accession>
<dbReference type="EMBL" id="U49506">
    <property type="protein sequence ID" value="AAD13675.1"/>
    <property type="molecule type" value="Genomic_DNA"/>
</dbReference>
<evidence type="ECO:0000256" key="1">
    <source>
        <dbReference type="SAM" id="MobiDB-lite"/>
    </source>
</evidence>
<evidence type="ECO:0000313" key="2">
    <source>
        <dbReference type="EMBL" id="AAD13675.1"/>
    </source>
</evidence>
<feature type="region of interest" description="Disordered" evidence="1">
    <location>
        <begin position="31"/>
        <end position="112"/>
    </location>
</feature>
<reference evidence="2" key="2">
    <citation type="submission" date="1999-02" db="EMBL/GenBank/DDBJ databases">
        <title>Rhodobacter capsulatus dimethylsulfoxide reductase operon structure.</title>
        <authorList>
            <person name="Shaw A.L."/>
            <person name="McEwan A.G."/>
        </authorList>
    </citation>
    <scope>NUCLEOTIDE SEQUENCE</scope>
    <source>
        <strain evidence="2">37b4</strain>
    </source>
</reference>
<sequence length="112" mass="11787">MTAQDLLSDRPDRAPIGRLAAILYQEHAARWASGGLCPSPDRAGPARRRRGAGTSGHRGGLPLRPNGASGAGQRPPHARGPAARPRFDRLPAGFRRAGAGRTGSAGRDQRRP</sequence>
<gene>
    <name evidence="2" type="primary">dorB</name>
</gene>
<feature type="compositionally biased region" description="Low complexity" evidence="1">
    <location>
        <begin position="92"/>
        <end position="106"/>
    </location>
</feature>
<reference evidence="2" key="1">
    <citation type="journal article" date="1996" name="Biochim. Biophys. Acta">
        <title>Cloning and sequence analysis of the dimethylsulfoxide reductase structural gene from Rhodobacter capsulatus.</title>
        <authorList>
            <person name="Shaw A.L."/>
            <person name="Hanson G.R."/>
            <person name="McEwan A.G."/>
        </authorList>
    </citation>
    <scope>NUCLEOTIDE SEQUENCE</scope>
    <source>
        <strain evidence="2">37b4</strain>
    </source>
</reference>
<protein>
    <submittedName>
        <fullName evidence="2">DorB</fullName>
    </submittedName>
</protein>
<organism evidence="2">
    <name type="scientific">Rhodobacter capsulatus</name>
    <name type="common">Rhodopseudomonas capsulata</name>
    <dbReference type="NCBI Taxonomy" id="1061"/>
    <lineage>
        <taxon>Bacteria</taxon>
        <taxon>Pseudomonadati</taxon>
        <taxon>Pseudomonadota</taxon>
        <taxon>Alphaproteobacteria</taxon>
        <taxon>Rhodobacterales</taxon>
        <taxon>Rhodobacter group</taxon>
        <taxon>Rhodobacter</taxon>
    </lineage>
</organism>
<dbReference type="AlphaFoldDB" id="P95589"/>
<proteinExistence type="predicted"/>
<name>P95589_RHOCA</name>
<feature type="compositionally biased region" description="Low complexity" evidence="1">
    <location>
        <begin position="71"/>
        <end position="84"/>
    </location>
</feature>